<reference evidence="1 2" key="1">
    <citation type="submission" date="2019-03" db="EMBL/GenBank/DDBJ databases">
        <title>Draft genome sequence of Xylaria hypoxylon DSM 108379, a ubiquitous saprotrophic-parasitic fungi on hardwood.</title>
        <authorList>
            <person name="Buettner E."/>
            <person name="Leonhardt S."/>
            <person name="Gebauer A.M."/>
            <person name="Liers C."/>
            <person name="Hofrichter M."/>
            <person name="Kellner H."/>
        </authorList>
    </citation>
    <scope>NUCLEOTIDE SEQUENCE [LARGE SCALE GENOMIC DNA]</scope>
    <source>
        <strain evidence="1 2">DSM 108379</strain>
    </source>
</reference>
<proteinExistence type="predicted"/>
<gene>
    <name evidence="1" type="ORF">E0Z10_g1990</name>
</gene>
<evidence type="ECO:0000313" key="1">
    <source>
        <dbReference type="EMBL" id="TGJ86809.1"/>
    </source>
</evidence>
<evidence type="ECO:0000313" key="2">
    <source>
        <dbReference type="Proteomes" id="UP000297716"/>
    </source>
</evidence>
<organism evidence="1 2">
    <name type="scientific">Xylaria hypoxylon</name>
    <dbReference type="NCBI Taxonomy" id="37992"/>
    <lineage>
        <taxon>Eukaryota</taxon>
        <taxon>Fungi</taxon>
        <taxon>Dikarya</taxon>
        <taxon>Ascomycota</taxon>
        <taxon>Pezizomycotina</taxon>
        <taxon>Sordariomycetes</taxon>
        <taxon>Xylariomycetidae</taxon>
        <taxon>Xylariales</taxon>
        <taxon>Xylariaceae</taxon>
        <taxon>Xylaria</taxon>
    </lineage>
</organism>
<keyword evidence="2" id="KW-1185">Reference proteome</keyword>
<comment type="caution">
    <text evidence="1">The sequence shown here is derived from an EMBL/GenBank/DDBJ whole genome shotgun (WGS) entry which is preliminary data.</text>
</comment>
<name>A0A4Z0YR24_9PEZI</name>
<dbReference type="Proteomes" id="UP000297716">
    <property type="component" value="Unassembled WGS sequence"/>
</dbReference>
<dbReference type="PANTHER" id="PTHR24148">
    <property type="entry name" value="ANKYRIN REPEAT DOMAIN-CONTAINING PROTEIN 39 HOMOLOG-RELATED"/>
    <property type="match status" value="1"/>
</dbReference>
<dbReference type="AlphaFoldDB" id="A0A4Z0YR24"/>
<sequence>MPRTMKYVLHNPQDLLPITHVAELWQMHELPNKRVPLLDLMKNFRSRYAGQGVDKVYAALGLAQETDSDRKEFHTLLEPDYNKPLQDVYRDLAVFLIIEYGSLLILSHVDRSPTQSPTWPTWVPDWRLPKASSEIWTREQSSFCADGDEPLSLSFDQDFNGLVLEGLCVDVVRFYGDKLKSYGFGFETYLQELEFVEGAWNLAKASRNDEDTSHHVAREHLYTFISTLLAHDNERDLERVMDDAAQWISEHLSKQFPGLGPKWFGGKRGDPGRFHEALVRVCTDKRFFITRDGRMGIGPESMKEGDEVAILFGAKVPFVLRRSGPIYILIGECYIAGMMKGEPVERWKKPGVDCHKFRIH</sequence>
<dbReference type="EMBL" id="SKBN01000022">
    <property type="protein sequence ID" value="TGJ86809.1"/>
    <property type="molecule type" value="Genomic_DNA"/>
</dbReference>
<accession>A0A4Z0YR24</accession>
<dbReference type="PANTHER" id="PTHR24148:SF80">
    <property type="entry name" value="HETEROKARYON INCOMPATIBILITY DOMAIN-CONTAINING PROTEIN"/>
    <property type="match status" value="1"/>
</dbReference>
<dbReference type="Pfam" id="PF26639">
    <property type="entry name" value="Het-6_barrel"/>
    <property type="match status" value="1"/>
</dbReference>
<protein>
    <recommendedName>
        <fullName evidence="3">Heterokaryon incompatibility domain-containing protein</fullName>
    </recommendedName>
</protein>
<evidence type="ECO:0008006" key="3">
    <source>
        <dbReference type="Google" id="ProtNLM"/>
    </source>
</evidence>
<dbReference type="InterPro" id="IPR052895">
    <property type="entry name" value="HetReg/Transcr_Mod"/>
</dbReference>
<dbReference type="OrthoDB" id="2288928at2759"/>